<gene>
    <name evidence="1" type="ORF">JMN32_12755</name>
</gene>
<dbReference type="AlphaFoldDB" id="A0A937KCB0"/>
<reference evidence="1" key="1">
    <citation type="submission" date="2021-01" db="EMBL/GenBank/DDBJ databases">
        <title>Fulvivirga kasyanovii gen. nov., sp nov., a novel member of the phylum Bacteroidetes isolated from seawater in a mussel farm.</title>
        <authorList>
            <person name="Zhao L.-H."/>
            <person name="Wang Z.-J."/>
        </authorList>
    </citation>
    <scope>NUCLEOTIDE SEQUENCE</scope>
    <source>
        <strain evidence="1">29W222</strain>
    </source>
</reference>
<protein>
    <submittedName>
        <fullName evidence="1">Uncharacterized protein</fullName>
    </submittedName>
</protein>
<dbReference type="EMBL" id="JAEUGD010000042">
    <property type="protein sequence ID" value="MBL6447184.1"/>
    <property type="molecule type" value="Genomic_DNA"/>
</dbReference>
<accession>A0A937KCB0</accession>
<evidence type="ECO:0000313" key="2">
    <source>
        <dbReference type="Proteomes" id="UP000614216"/>
    </source>
</evidence>
<dbReference type="Proteomes" id="UP000614216">
    <property type="component" value="Unassembled WGS sequence"/>
</dbReference>
<organism evidence="1 2">
    <name type="scientific">Fulvivirga marina</name>
    <dbReference type="NCBI Taxonomy" id="2494733"/>
    <lineage>
        <taxon>Bacteria</taxon>
        <taxon>Pseudomonadati</taxon>
        <taxon>Bacteroidota</taxon>
        <taxon>Cytophagia</taxon>
        <taxon>Cytophagales</taxon>
        <taxon>Fulvivirgaceae</taxon>
        <taxon>Fulvivirga</taxon>
    </lineage>
</organism>
<keyword evidence="2" id="KW-1185">Reference proteome</keyword>
<evidence type="ECO:0000313" key="1">
    <source>
        <dbReference type="EMBL" id="MBL6447184.1"/>
    </source>
</evidence>
<sequence length="113" mass="12976">MKHSWIFKTSTRKFLLIIFLLVSIFNFDSLAQYPAGSQVGINAKLSISNGRLVHECGNAIQLRGISRHAPQWFDNCYAESILDVPDNNWDIDAEIWSRFSPILFTYTTLGFYL</sequence>
<proteinExistence type="predicted"/>
<name>A0A937KCB0_9BACT</name>
<dbReference type="RefSeq" id="WP_202856707.1">
    <property type="nucleotide sequence ID" value="NZ_JAEUGD010000042.1"/>
</dbReference>
<comment type="caution">
    <text evidence="1">The sequence shown here is derived from an EMBL/GenBank/DDBJ whole genome shotgun (WGS) entry which is preliminary data.</text>
</comment>